<keyword evidence="2" id="KW-1185">Reference proteome</keyword>
<proteinExistence type="predicted"/>
<reference evidence="1 2" key="1">
    <citation type="submission" date="2022-05" db="EMBL/GenBank/DDBJ databases">
        <title>Genome Sequencing of Bee-Associated Microbes.</title>
        <authorList>
            <person name="Dunlap C."/>
        </authorList>
    </citation>
    <scope>NUCLEOTIDE SEQUENCE [LARGE SCALE GENOMIC DNA]</scope>
    <source>
        <strain evidence="1 2">NRRL B-04010</strain>
    </source>
</reference>
<protein>
    <submittedName>
        <fullName evidence="1">Uncharacterized protein</fullName>
    </submittedName>
</protein>
<evidence type="ECO:0000313" key="2">
    <source>
        <dbReference type="Proteomes" id="UP001527181"/>
    </source>
</evidence>
<gene>
    <name evidence="1" type="ORF">M5X12_08580</name>
</gene>
<name>A0ABT4GVA8_PAEAL</name>
<organism evidence="1 2">
    <name type="scientific">Paenibacillus alvei</name>
    <name type="common">Bacillus alvei</name>
    <dbReference type="NCBI Taxonomy" id="44250"/>
    <lineage>
        <taxon>Bacteria</taxon>
        <taxon>Bacillati</taxon>
        <taxon>Bacillota</taxon>
        <taxon>Bacilli</taxon>
        <taxon>Bacillales</taxon>
        <taxon>Paenibacillaceae</taxon>
        <taxon>Paenibacillus</taxon>
    </lineage>
</organism>
<accession>A0ABT4GVA8</accession>
<evidence type="ECO:0000313" key="1">
    <source>
        <dbReference type="EMBL" id="MCY9760631.1"/>
    </source>
</evidence>
<dbReference type="EMBL" id="JAMDNP010000015">
    <property type="protein sequence ID" value="MCY9760631.1"/>
    <property type="molecule type" value="Genomic_DNA"/>
</dbReference>
<dbReference type="Proteomes" id="UP001527181">
    <property type="component" value="Unassembled WGS sequence"/>
</dbReference>
<comment type="caution">
    <text evidence="1">The sequence shown here is derived from an EMBL/GenBank/DDBJ whole genome shotgun (WGS) entry which is preliminary data.</text>
</comment>
<dbReference type="RefSeq" id="WP_268598715.1">
    <property type="nucleotide sequence ID" value="NZ_JAMDNP010000015.1"/>
</dbReference>
<sequence>MENDKKLRLQEINNTKEMINLLIVFLDEYNMKKGTKYTQYKMPSHVWGKFTKKYNGPDSNFYMCNSYSKEAGVMFGIYENEELASIARGHKNDPRQNYHTLTAAKKKKWILF</sequence>